<reference evidence="3" key="2">
    <citation type="submission" date="2016-11" db="EMBL/GenBank/DDBJ databases">
        <title>Complete genome sequence of Virgibacillus pantothenticus 21D, a halophilic bacterium isolated from the deep hypersaline anoxic basin Discovery in the Mediterranean Sea.</title>
        <authorList>
            <person name="Zeaiter Z."/>
            <person name="Booth J.M."/>
            <person name="Prosdocimi E.M."/>
            <person name="Mapelli F."/>
            <person name="Fusi M."/>
            <person name="Daffonchio D."/>
            <person name="Borin S."/>
            <person name="Crotti E."/>
        </authorList>
    </citation>
    <scope>NUCLEOTIDE SEQUENCE [LARGE SCALE GENOMIC DNA]</scope>
    <source>
        <strain evidence="3">21D</strain>
    </source>
</reference>
<dbReference type="Proteomes" id="UP000234237">
    <property type="component" value="Chromosome"/>
</dbReference>
<sequence>MEGIVNNKAGFHVTLNDRWKFLSIGTNKGFPERKEECKEKHAMIKFV</sequence>
<dbReference type="Proteomes" id="UP001356080">
    <property type="component" value="Unassembled WGS sequence"/>
</dbReference>
<dbReference type="RefSeq" id="WP_164085411.1">
    <property type="nucleotide sequence ID" value="NZ_CP018622.1"/>
</dbReference>
<name>A0A2K9IY53_9BACI</name>
<reference evidence="1" key="1">
    <citation type="submission" date="2016-11" db="EMBL/GenBank/DDBJ databases">
        <title>Complete genome sequence of Virgibacillus dokdonensis 21D, a halophilic bacterium isolated from the deep hypersaline anoxic basin Discovery in the Mediterranean Sea.</title>
        <authorList>
            <person name="Zeaiter Z."/>
            <person name="Booth J.M."/>
            <person name="Prosdocimi E.M."/>
            <person name="Mapelli F."/>
            <person name="Fusi M."/>
            <person name="Daffonchio D."/>
            <person name="Borin S."/>
            <person name="Crotti E."/>
        </authorList>
    </citation>
    <scope>NUCLEOTIDE SEQUENCE</scope>
    <source>
        <strain evidence="1">21D</strain>
    </source>
</reference>
<proteinExistence type="predicted"/>
<dbReference type="EMBL" id="CP018622">
    <property type="protein sequence ID" value="AUJ24652.1"/>
    <property type="molecule type" value="Genomic_DNA"/>
</dbReference>
<evidence type="ECO:0000313" key="4">
    <source>
        <dbReference type="Proteomes" id="UP001356080"/>
    </source>
</evidence>
<evidence type="ECO:0000313" key="2">
    <source>
        <dbReference type="EMBL" id="MEF2291138.1"/>
    </source>
</evidence>
<gene>
    <name evidence="1" type="ORF">A21D_01571</name>
    <name evidence="2" type="ORF">V2W34_03805</name>
</gene>
<dbReference type="AlphaFoldDB" id="A0A2K9IY53"/>
<evidence type="ECO:0000313" key="1">
    <source>
        <dbReference type="EMBL" id="AUJ24652.1"/>
    </source>
</evidence>
<keyword evidence="4" id="KW-1185">Reference proteome</keyword>
<protein>
    <submittedName>
        <fullName evidence="1">Uncharacterized protein</fullName>
    </submittedName>
</protein>
<dbReference type="KEGG" id="vpn:A21D_01571"/>
<dbReference type="EMBL" id="JAZHPM010000005">
    <property type="protein sequence ID" value="MEF2291138.1"/>
    <property type="molecule type" value="Genomic_DNA"/>
</dbReference>
<evidence type="ECO:0000313" key="3">
    <source>
        <dbReference type="Proteomes" id="UP000234237"/>
    </source>
</evidence>
<organism evidence="1 3">
    <name type="scientific">Virgibacillus dokdonensis</name>
    <dbReference type="NCBI Taxonomy" id="302167"/>
    <lineage>
        <taxon>Bacteria</taxon>
        <taxon>Bacillati</taxon>
        <taxon>Bacillota</taxon>
        <taxon>Bacilli</taxon>
        <taxon>Bacillales</taxon>
        <taxon>Bacillaceae</taxon>
        <taxon>Virgibacillus</taxon>
    </lineage>
</organism>
<reference evidence="2 4" key="3">
    <citation type="submission" date="2024-01" db="EMBL/GenBank/DDBJ databases">
        <title>Survival strategy associated with biotechnological potential of Virgibacillus dokdonensis T4.6 isolated from salt-fermented shrimp paste.</title>
        <authorList>
            <person name="Doan T.V."/>
            <person name="Quach N.T."/>
            <person name="Phi Q.-T."/>
        </authorList>
    </citation>
    <scope>NUCLEOTIDE SEQUENCE [LARGE SCALE GENOMIC DNA]</scope>
    <source>
        <strain evidence="2 4">T4.6</strain>
    </source>
</reference>
<accession>A0A2K9IY53</accession>